<keyword evidence="3" id="KW-0288">FMN</keyword>
<dbReference type="Pfam" id="PF00724">
    <property type="entry name" value="Oxidored_FMN"/>
    <property type="match status" value="1"/>
</dbReference>
<evidence type="ECO:0000256" key="3">
    <source>
        <dbReference type="ARBA" id="ARBA00022643"/>
    </source>
</evidence>
<dbReference type="InterPro" id="IPR013785">
    <property type="entry name" value="Aldolase_TIM"/>
</dbReference>
<evidence type="ECO:0000256" key="2">
    <source>
        <dbReference type="ARBA" id="ARBA00022630"/>
    </source>
</evidence>
<evidence type="ECO:0000259" key="6">
    <source>
        <dbReference type="Pfam" id="PF00724"/>
    </source>
</evidence>
<dbReference type="PANTHER" id="PTHR43303">
    <property type="entry name" value="NADPH DEHYDROGENASE C23G7.10C-RELATED"/>
    <property type="match status" value="1"/>
</dbReference>
<dbReference type="GO" id="GO:0010181">
    <property type="term" value="F:FMN binding"/>
    <property type="evidence" value="ECO:0007669"/>
    <property type="project" value="InterPro"/>
</dbReference>
<evidence type="ECO:0000313" key="8">
    <source>
        <dbReference type="Proteomes" id="UP000290172"/>
    </source>
</evidence>
<keyword evidence="5" id="KW-0560">Oxidoreductase</keyword>
<dbReference type="AlphaFoldDB" id="A0A4Q0YA78"/>
<dbReference type="GO" id="GO:0003959">
    <property type="term" value="F:NADPH dehydrogenase activity"/>
    <property type="evidence" value="ECO:0007669"/>
    <property type="project" value="InterPro"/>
</dbReference>
<protein>
    <submittedName>
        <fullName evidence="7">NADH:flavin oxidoreductase</fullName>
    </submittedName>
</protein>
<feature type="domain" description="NADH:flavin oxidoreductase/NADH oxidase N-terminal" evidence="6">
    <location>
        <begin position="5"/>
        <end position="330"/>
    </location>
</feature>
<reference evidence="7 8" key="1">
    <citation type="submission" date="2017-10" db="EMBL/GenBank/DDBJ databases">
        <title>Genomics of the genus Arcobacter.</title>
        <authorList>
            <person name="Perez-Cataluna A."/>
            <person name="Figueras M.J."/>
        </authorList>
    </citation>
    <scope>NUCLEOTIDE SEQUENCE [LARGE SCALE GENOMIC DNA]</scope>
    <source>
        <strain evidence="7 8">CECT 8993</strain>
    </source>
</reference>
<keyword evidence="2" id="KW-0285">Flavoprotein</keyword>
<comment type="cofactor">
    <cofactor evidence="1">
        <name>FMN</name>
        <dbReference type="ChEBI" id="CHEBI:58210"/>
    </cofactor>
</comment>
<evidence type="ECO:0000256" key="4">
    <source>
        <dbReference type="ARBA" id="ARBA00022857"/>
    </source>
</evidence>
<sequence length="344" mass="38486">MVSRLFSSGKIGTCELKNRVVMPPMCMYKSDNSATLKEFHHIHYTSRAIANIGLIIVEATAVEPKGRISNNDLGLWDDSQIIEHKKLVDSCHDFDSKMAIQLAHAGRKSLATDSTPVAPSSITFDINEPFKMPKELSLEEIEEIKLKFLTSAKRAKEAGYDILELHGAHGYLLCEFLSPLTNQRSDIYGGSLENRCRLTLEIAKLIKENIDLPLIVRISATEWKSKGWDLNDSVYLSKELEKIGVDAIHVSAGGNQKEPDLMPKLTPLYQCDYAKKIKKNISIDIIAVGLITTVKQGEILLEEGVCDFVAYGRELLRNPNLLFSAAKESNKMELIDNSYVRAYI</sequence>
<comment type="caution">
    <text evidence="7">The sequence shown here is derived from an EMBL/GenBank/DDBJ whole genome shotgun (WGS) entry which is preliminary data.</text>
</comment>
<evidence type="ECO:0000256" key="5">
    <source>
        <dbReference type="ARBA" id="ARBA00023002"/>
    </source>
</evidence>
<dbReference type="InterPro" id="IPR001155">
    <property type="entry name" value="OxRdtase_FMN_N"/>
</dbReference>
<dbReference type="Gene3D" id="3.20.20.70">
    <property type="entry name" value="Aldolase class I"/>
    <property type="match status" value="1"/>
</dbReference>
<evidence type="ECO:0000256" key="1">
    <source>
        <dbReference type="ARBA" id="ARBA00001917"/>
    </source>
</evidence>
<dbReference type="EMBL" id="PDKJ01000015">
    <property type="protein sequence ID" value="RXJ66414.1"/>
    <property type="molecule type" value="Genomic_DNA"/>
</dbReference>
<name>A0A4Q0YA78_9BACT</name>
<organism evidence="7 8">
    <name type="scientific">Halarcobacter ebronensis</name>
    <dbReference type="NCBI Taxonomy" id="1462615"/>
    <lineage>
        <taxon>Bacteria</taxon>
        <taxon>Pseudomonadati</taxon>
        <taxon>Campylobacterota</taxon>
        <taxon>Epsilonproteobacteria</taxon>
        <taxon>Campylobacterales</taxon>
        <taxon>Arcobacteraceae</taxon>
        <taxon>Halarcobacter</taxon>
    </lineage>
</organism>
<accession>A0A4Q0YA78</accession>
<proteinExistence type="predicted"/>
<dbReference type="Proteomes" id="UP000290172">
    <property type="component" value="Unassembled WGS sequence"/>
</dbReference>
<dbReference type="SUPFAM" id="SSF51395">
    <property type="entry name" value="FMN-linked oxidoreductases"/>
    <property type="match status" value="1"/>
</dbReference>
<dbReference type="PANTHER" id="PTHR43303:SF4">
    <property type="entry name" value="NADPH DEHYDROGENASE C23G7.10C-RELATED"/>
    <property type="match status" value="1"/>
</dbReference>
<dbReference type="InterPro" id="IPR044152">
    <property type="entry name" value="YqjM-like"/>
</dbReference>
<dbReference type="GO" id="GO:0050661">
    <property type="term" value="F:NADP binding"/>
    <property type="evidence" value="ECO:0007669"/>
    <property type="project" value="InterPro"/>
</dbReference>
<evidence type="ECO:0000313" key="7">
    <source>
        <dbReference type="EMBL" id="RXJ66414.1"/>
    </source>
</evidence>
<gene>
    <name evidence="7" type="ORF">CRV08_13130</name>
</gene>
<keyword evidence="4" id="KW-0521">NADP</keyword>